<keyword evidence="1" id="KW-0175">Coiled coil</keyword>
<dbReference type="AlphaFoldDB" id="A0AA36NDD3"/>
<protein>
    <recommendedName>
        <fullName evidence="5">FHA domain-containing protein</fullName>
    </recommendedName>
</protein>
<proteinExistence type="predicted"/>
<accession>A0AA36NDD3</accession>
<evidence type="ECO:0000313" key="4">
    <source>
        <dbReference type="Proteomes" id="UP001178507"/>
    </source>
</evidence>
<feature type="coiled-coil region" evidence="1">
    <location>
        <begin position="320"/>
        <end position="347"/>
    </location>
</feature>
<dbReference type="InterPro" id="IPR008984">
    <property type="entry name" value="SMAD_FHA_dom_sf"/>
</dbReference>
<feature type="region of interest" description="Disordered" evidence="2">
    <location>
        <begin position="420"/>
        <end position="440"/>
    </location>
</feature>
<feature type="non-terminal residue" evidence="3">
    <location>
        <position position="440"/>
    </location>
</feature>
<dbReference type="Gene3D" id="2.60.200.20">
    <property type="match status" value="1"/>
</dbReference>
<dbReference type="SUPFAM" id="SSF49879">
    <property type="entry name" value="SMAD/FHA domain"/>
    <property type="match status" value="1"/>
</dbReference>
<dbReference type="Proteomes" id="UP001178507">
    <property type="component" value="Unassembled WGS sequence"/>
</dbReference>
<dbReference type="EMBL" id="CAUJNA010003715">
    <property type="protein sequence ID" value="CAJ1408350.1"/>
    <property type="molecule type" value="Genomic_DNA"/>
</dbReference>
<organism evidence="3 4">
    <name type="scientific">Effrenium voratum</name>
    <dbReference type="NCBI Taxonomy" id="2562239"/>
    <lineage>
        <taxon>Eukaryota</taxon>
        <taxon>Sar</taxon>
        <taxon>Alveolata</taxon>
        <taxon>Dinophyceae</taxon>
        <taxon>Suessiales</taxon>
        <taxon>Symbiodiniaceae</taxon>
        <taxon>Effrenium</taxon>
    </lineage>
</organism>
<evidence type="ECO:0000256" key="1">
    <source>
        <dbReference type="SAM" id="Coils"/>
    </source>
</evidence>
<keyword evidence="4" id="KW-1185">Reference proteome</keyword>
<evidence type="ECO:0008006" key="5">
    <source>
        <dbReference type="Google" id="ProtNLM"/>
    </source>
</evidence>
<evidence type="ECO:0000256" key="2">
    <source>
        <dbReference type="SAM" id="MobiDB-lite"/>
    </source>
</evidence>
<reference evidence="3" key="1">
    <citation type="submission" date="2023-08" db="EMBL/GenBank/DDBJ databases">
        <authorList>
            <person name="Chen Y."/>
            <person name="Shah S."/>
            <person name="Dougan E. K."/>
            <person name="Thang M."/>
            <person name="Chan C."/>
        </authorList>
    </citation>
    <scope>NUCLEOTIDE SEQUENCE</scope>
</reference>
<gene>
    <name evidence="3" type="ORF">EVOR1521_LOCUS29787</name>
</gene>
<name>A0AA36NDD3_9DINO</name>
<evidence type="ECO:0000313" key="3">
    <source>
        <dbReference type="EMBL" id="CAJ1408350.1"/>
    </source>
</evidence>
<sequence length="440" mass="47968">IQESLALDEAKLAARRAEQQRRREAELSKLGMHFAGMDLDDVPKAPKLVNLHPDPALKGCLVYYLPLGETRIGADANLCRMALSGPNVAEEVCAVDNAENVALSIRPLGNGLVRVNGAMVPQEGQPLRDGDRLAIGRAYIFLVQVPRAASTESQDPTDDFERALEEISACAQIDPQWENGVQKAMLLVKSDFGDEAAGQLLRQAKRASEACEMANGVLQMMPEKVTDGVRRFELSILFNAQGLPEVCVVARRCPGENAVAGIWEVETFWQDRLPLLFDSLTTCTQEGGTDADDSDAAEEFRPSEWRWESRVWSDISIHDYRSLLSEREELLRSLKSAQEALKVAEAARPPRGRLSSLALSSLSPAALLRSSARRAEGAANSSKLRQIDCPKEEIFRPPSRRDPGWCLSSALFDGVTPARCSPVVSGPPAVSGAKEAPRGS</sequence>
<comment type="caution">
    <text evidence="3">The sequence shown here is derived from an EMBL/GenBank/DDBJ whole genome shotgun (WGS) entry which is preliminary data.</text>
</comment>